<dbReference type="PROSITE" id="PS00018">
    <property type="entry name" value="EF_HAND_1"/>
    <property type="match status" value="2"/>
</dbReference>
<feature type="compositionally biased region" description="Basic and acidic residues" evidence="2">
    <location>
        <begin position="630"/>
        <end position="648"/>
    </location>
</feature>
<dbReference type="Gene3D" id="1.10.238.10">
    <property type="entry name" value="EF-hand"/>
    <property type="match status" value="2"/>
</dbReference>
<evidence type="ECO:0000259" key="4">
    <source>
        <dbReference type="PROSITE" id="PS50222"/>
    </source>
</evidence>
<evidence type="ECO:0000313" key="6">
    <source>
        <dbReference type="Proteomes" id="UP001359485"/>
    </source>
</evidence>
<sequence>MTYGLLQKLLGSFLQKLPLLHPSLRSLLQRLPLLGDIPKIPPNKVINTAQPKIDWSVKPAEKAKYDQLFDSLQPMNGVIPGKKVRNVLMDSKLPVEILGKIWDLADLDEDGSLSRHEFMIAMHLVYKALEKHTIPNTLPAELMPPGRRKDSLVSQSTLIMTPTKPPVPPQPSIPPLPNIPPQPSRPPLPPQPSLVHQLPSQSLIITQQPSGITQSAAPIICSSWVVTAEDKARADALFQQTDFDKDGFVSGFEIKDVFLQSGVPQPVLAHIWSLCDTHQSGKLNNEQFALAMWLINQTVKGIDPPASLTPEMVPPCMRGQAGQQAEVKAVQVPTYTNPELELIATDIAQLTKEKNTLETDIAQKEADIKVKTGEVKSLQSEVETLAATLKQLENQKGEAQKRLNDLKAQKSSIELELSDLTVEVETEQALVDKLRSQAAEQEETLKSQESELSSKKQELENLKQEETRLEKQQEESKKVLDNLGKNLQDSQLQISQVKSKITQLEEIQRQMNDAIAICETAETSNDATTVPDSSLSIGPDFRDPEIVKLTVIEDKTKDNTFSNMNGTDSFGNDTFPDDAFSSNNMGNAFGDDDPFNSTKKSGDAFGDAFSAIGSTNSATGNDPFDPFGDGSKRTDAKTPVDVADKDPFGCDPFANLHAPERPSNPQARSESPSPALPPKKSKQPPPRPAPPRPMQPNMRAAPVPPTPSPDSTSVNTSQDPFGNSGGFANFANFDSKLKKAEIKPPARGLRTDTKSPALSQSQSASPINTSGQNRYAAFEFTEDPFKNYRYEDLSNIDPFEEDVGTGSSTDKNKNISSDFFKFEDDLAYETPIGEERESFEMKFPKVDAFDADFSFGSELTGATEKMDKVNGNAVGLFKNSELVFSEKNLNLSSGSGGDPFLMRRDERRIGGKTDDPFTLDKGAGKADGKSLPNEEMQLVWAAKESLRLEEERLKQEAQEKADYEYALALSKKDNNSKDKKTIKNLLRLGRNTPAA</sequence>
<dbReference type="PANTHER" id="PTHR11216">
    <property type="entry name" value="EH DOMAIN"/>
    <property type="match status" value="1"/>
</dbReference>
<evidence type="ECO:0000256" key="2">
    <source>
        <dbReference type="SAM" id="MobiDB-lite"/>
    </source>
</evidence>
<organism evidence="5 6">
    <name type="scientific">Polyplax serrata</name>
    <name type="common">Common mouse louse</name>
    <dbReference type="NCBI Taxonomy" id="468196"/>
    <lineage>
        <taxon>Eukaryota</taxon>
        <taxon>Metazoa</taxon>
        <taxon>Ecdysozoa</taxon>
        <taxon>Arthropoda</taxon>
        <taxon>Hexapoda</taxon>
        <taxon>Insecta</taxon>
        <taxon>Pterygota</taxon>
        <taxon>Neoptera</taxon>
        <taxon>Paraneoptera</taxon>
        <taxon>Psocodea</taxon>
        <taxon>Troctomorpha</taxon>
        <taxon>Phthiraptera</taxon>
        <taxon>Anoplura</taxon>
        <taxon>Polyplacidae</taxon>
        <taxon>Polyplax</taxon>
    </lineage>
</organism>
<dbReference type="EMBL" id="JAWJWF010000046">
    <property type="protein sequence ID" value="KAK6624009.1"/>
    <property type="molecule type" value="Genomic_DNA"/>
</dbReference>
<feature type="compositionally biased region" description="Low complexity" evidence="2">
    <location>
        <begin position="755"/>
        <end position="766"/>
    </location>
</feature>
<dbReference type="InterPro" id="IPR011992">
    <property type="entry name" value="EF-hand-dom_pair"/>
</dbReference>
<feature type="region of interest" description="Disordered" evidence="2">
    <location>
        <begin position="907"/>
        <end position="932"/>
    </location>
</feature>
<feature type="region of interest" description="Disordered" evidence="2">
    <location>
        <begin position="159"/>
        <end position="196"/>
    </location>
</feature>
<gene>
    <name evidence="5" type="ORF">RUM44_010867</name>
</gene>
<dbReference type="InterPro" id="IPR018247">
    <property type="entry name" value="EF_Hand_1_Ca_BS"/>
</dbReference>
<protein>
    <recommendedName>
        <fullName evidence="7">Epidermal growth factor receptor substrate 15-like 1</fullName>
    </recommendedName>
</protein>
<evidence type="ECO:0000313" key="5">
    <source>
        <dbReference type="EMBL" id="KAK6624009.1"/>
    </source>
</evidence>
<keyword evidence="1" id="KW-0106">Calcium</keyword>
<dbReference type="InterPro" id="IPR002048">
    <property type="entry name" value="EF_hand_dom"/>
</dbReference>
<dbReference type="InterPro" id="IPR000261">
    <property type="entry name" value="EH_dom"/>
</dbReference>
<comment type="caution">
    <text evidence="5">The sequence shown here is derived from an EMBL/GenBank/DDBJ whole genome shotgun (WGS) entry which is preliminary data.</text>
</comment>
<reference evidence="5 6" key="1">
    <citation type="submission" date="2023-09" db="EMBL/GenBank/DDBJ databases">
        <title>Genomes of two closely related lineages of the louse Polyplax serrata with different host specificities.</title>
        <authorList>
            <person name="Martinu J."/>
            <person name="Tarabai H."/>
            <person name="Stefka J."/>
            <person name="Hypsa V."/>
        </authorList>
    </citation>
    <scope>NUCLEOTIDE SEQUENCE [LARGE SCALE GENOMIC DNA]</scope>
    <source>
        <strain evidence="5">98ZLc_SE</strain>
    </source>
</reference>
<feature type="compositionally biased region" description="Pro residues" evidence="2">
    <location>
        <begin position="683"/>
        <end position="694"/>
    </location>
</feature>
<feature type="domain" description="EF-hand" evidence="4">
    <location>
        <begin position="93"/>
        <end position="128"/>
    </location>
</feature>
<feature type="compositionally biased region" description="Pro residues" evidence="2">
    <location>
        <begin position="163"/>
        <end position="192"/>
    </location>
</feature>
<dbReference type="SUPFAM" id="SSF47473">
    <property type="entry name" value="EF-hand"/>
    <property type="match status" value="2"/>
</dbReference>
<dbReference type="Pfam" id="PF12763">
    <property type="entry name" value="EH"/>
    <property type="match status" value="2"/>
</dbReference>
<dbReference type="PROSITE" id="PS50222">
    <property type="entry name" value="EF_HAND_2"/>
    <property type="match status" value="2"/>
</dbReference>
<feature type="region of interest" description="Disordered" evidence="2">
    <location>
        <begin position="444"/>
        <end position="476"/>
    </location>
</feature>
<feature type="region of interest" description="Disordered" evidence="2">
    <location>
        <begin position="614"/>
        <end position="771"/>
    </location>
</feature>
<dbReference type="PROSITE" id="PS50031">
    <property type="entry name" value="EH"/>
    <property type="match status" value="2"/>
</dbReference>
<dbReference type="SMART" id="SM00054">
    <property type="entry name" value="EFh"/>
    <property type="match status" value="3"/>
</dbReference>
<dbReference type="CDD" id="cd00052">
    <property type="entry name" value="EH"/>
    <property type="match status" value="2"/>
</dbReference>
<feature type="domain" description="EH" evidence="3">
    <location>
        <begin position="61"/>
        <end position="149"/>
    </location>
</feature>
<evidence type="ECO:0008006" key="7">
    <source>
        <dbReference type="Google" id="ProtNLM"/>
    </source>
</evidence>
<feature type="compositionally biased region" description="Basic and acidic residues" evidence="2">
    <location>
        <begin position="735"/>
        <end position="753"/>
    </location>
</feature>
<evidence type="ECO:0000256" key="1">
    <source>
        <dbReference type="ARBA" id="ARBA00022837"/>
    </source>
</evidence>
<feature type="domain" description="EF-hand" evidence="4">
    <location>
        <begin position="229"/>
        <end position="264"/>
    </location>
</feature>
<keyword evidence="6" id="KW-1185">Reference proteome</keyword>
<dbReference type="PANTHER" id="PTHR11216:SF176">
    <property type="entry name" value="EPIDERMAL GROWTH FACTOR RECEPTOR PATHWAY SUBSTRATE CLONE 15, ISOFORM A"/>
    <property type="match status" value="1"/>
</dbReference>
<evidence type="ECO:0000259" key="3">
    <source>
        <dbReference type="PROSITE" id="PS50031"/>
    </source>
</evidence>
<dbReference type="Gene3D" id="1.10.287.1490">
    <property type="match status" value="1"/>
</dbReference>
<accession>A0ABR1ANF5</accession>
<dbReference type="Proteomes" id="UP001359485">
    <property type="component" value="Unassembled WGS sequence"/>
</dbReference>
<proteinExistence type="predicted"/>
<dbReference type="SMART" id="SM00027">
    <property type="entry name" value="EH"/>
    <property type="match status" value="2"/>
</dbReference>
<name>A0ABR1ANF5_POLSC</name>
<feature type="domain" description="EH" evidence="3">
    <location>
        <begin position="230"/>
        <end position="319"/>
    </location>
</feature>